<dbReference type="EMBL" id="FQTW01000002">
    <property type="protein sequence ID" value="SHE49187.1"/>
    <property type="molecule type" value="Genomic_DNA"/>
</dbReference>
<accession>A0A1M4TXZ7</accession>
<dbReference type="InterPro" id="IPR036249">
    <property type="entry name" value="Thioredoxin-like_sf"/>
</dbReference>
<dbReference type="Pfam" id="PF08534">
    <property type="entry name" value="Redoxin"/>
    <property type="match status" value="1"/>
</dbReference>
<evidence type="ECO:0000259" key="1">
    <source>
        <dbReference type="PROSITE" id="PS51352"/>
    </source>
</evidence>
<dbReference type="OrthoDB" id="9815205at2"/>
<proteinExistence type="predicted"/>
<dbReference type="InterPro" id="IPR013766">
    <property type="entry name" value="Thioredoxin_domain"/>
</dbReference>
<dbReference type="RefSeq" id="WP_073192041.1">
    <property type="nucleotide sequence ID" value="NZ_FQTW01000002.1"/>
</dbReference>
<dbReference type="SUPFAM" id="SSF52833">
    <property type="entry name" value="Thioredoxin-like"/>
    <property type="match status" value="1"/>
</dbReference>
<reference evidence="2 3" key="1">
    <citation type="submission" date="2016-11" db="EMBL/GenBank/DDBJ databases">
        <authorList>
            <person name="Jaros S."/>
            <person name="Januszkiewicz K."/>
            <person name="Wedrychowicz H."/>
        </authorList>
    </citation>
    <scope>NUCLEOTIDE SEQUENCE [LARGE SCALE GENOMIC DNA]</scope>
    <source>
        <strain evidence="2 3">DSM 25661</strain>
    </source>
</reference>
<dbReference type="CDD" id="cd02966">
    <property type="entry name" value="TlpA_like_family"/>
    <property type="match status" value="1"/>
</dbReference>
<dbReference type="PROSITE" id="PS51352">
    <property type="entry name" value="THIOREDOXIN_2"/>
    <property type="match status" value="1"/>
</dbReference>
<dbReference type="GO" id="GO:0016491">
    <property type="term" value="F:oxidoreductase activity"/>
    <property type="evidence" value="ECO:0007669"/>
    <property type="project" value="InterPro"/>
</dbReference>
<name>A0A1M4TXZ7_9FLAO</name>
<sequence>MNSPENPKKQSWLKRQWSNVLFVIILILLIIPQTRLPIQVALNKLIAFSPSELSQDEQLEITSYDWSLQRDSKQINFSNSRGKVVFLNYWATWCGPCIAEMQSLQDLYNRYKGSVDFYFVTSDDKAKVKSFLNNNNYNLPVYYSLSVPPEKLRSSSLPTTYVISKQADVIMYKVGAADWNSESVHNTLNRLIKE</sequence>
<organism evidence="2 3">
    <name type="scientific">Psychroflexus salarius</name>
    <dbReference type="NCBI Taxonomy" id="1155689"/>
    <lineage>
        <taxon>Bacteria</taxon>
        <taxon>Pseudomonadati</taxon>
        <taxon>Bacteroidota</taxon>
        <taxon>Flavobacteriia</taxon>
        <taxon>Flavobacteriales</taxon>
        <taxon>Flavobacteriaceae</taxon>
        <taxon>Psychroflexus</taxon>
    </lineage>
</organism>
<dbReference type="AlphaFoldDB" id="A0A1M4TXZ7"/>
<dbReference type="GO" id="GO:0016853">
    <property type="term" value="F:isomerase activity"/>
    <property type="evidence" value="ECO:0007669"/>
    <property type="project" value="UniProtKB-KW"/>
</dbReference>
<keyword evidence="2" id="KW-0413">Isomerase</keyword>
<dbReference type="PANTHER" id="PTHR42852">
    <property type="entry name" value="THIOL:DISULFIDE INTERCHANGE PROTEIN DSBE"/>
    <property type="match status" value="1"/>
</dbReference>
<protein>
    <submittedName>
        <fullName evidence="2">Thiol-disulfide isomerase or thioredoxin</fullName>
    </submittedName>
</protein>
<keyword evidence="3" id="KW-1185">Reference proteome</keyword>
<feature type="domain" description="Thioredoxin" evidence="1">
    <location>
        <begin position="50"/>
        <end position="193"/>
    </location>
</feature>
<evidence type="ECO:0000313" key="2">
    <source>
        <dbReference type="EMBL" id="SHE49187.1"/>
    </source>
</evidence>
<dbReference type="Proteomes" id="UP000184462">
    <property type="component" value="Unassembled WGS sequence"/>
</dbReference>
<dbReference type="PANTHER" id="PTHR42852:SF13">
    <property type="entry name" value="PROTEIN DIPZ"/>
    <property type="match status" value="1"/>
</dbReference>
<dbReference type="InterPro" id="IPR050553">
    <property type="entry name" value="Thioredoxin_ResA/DsbE_sf"/>
</dbReference>
<dbReference type="STRING" id="1155689.SAMN05444278_10275"/>
<dbReference type="InterPro" id="IPR013740">
    <property type="entry name" value="Redoxin"/>
</dbReference>
<evidence type="ECO:0000313" key="3">
    <source>
        <dbReference type="Proteomes" id="UP000184462"/>
    </source>
</evidence>
<dbReference type="Gene3D" id="3.40.30.10">
    <property type="entry name" value="Glutaredoxin"/>
    <property type="match status" value="1"/>
</dbReference>
<gene>
    <name evidence="2" type="ORF">SAMN05444278_10275</name>
</gene>